<sequence length="171" mass="17863">MARYTITIEADDDSGARTTIHLDTSSGAPRVLEYTVSAGSSRSIAALAAPQVDFDALVAAFAAERTTSPAPAAAAAPAAGPAPAAAEAAPESPQAGRRAAKRTARPKRTAATPAAASGERVYRRMPDAAELVGAYHEAESVVRLAQQYDVPRHTMNGWLTRLRRQGLLDGR</sequence>
<name>A0A919PYJ8_9ACTN</name>
<dbReference type="Proteomes" id="UP000660611">
    <property type="component" value="Unassembled WGS sequence"/>
</dbReference>
<feature type="region of interest" description="Disordered" evidence="1">
    <location>
        <begin position="68"/>
        <end position="121"/>
    </location>
</feature>
<reference evidence="2" key="1">
    <citation type="submission" date="2021-01" db="EMBL/GenBank/DDBJ databases">
        <title>Whole genome shotgun sequence of Dactylosporangium siamense NBRC 106093.</title>
        <authorList>
            <person name="Komaki H."/>
            <person name="Tamura T."/>
        </authorList>
    </citation>
    <scope>NUCLEOTIDE SEQUENCE</scope>
    <source>
        <strain evidence="2">NBRC 106093</strain>
    </source>
</reference>
<organism evidence="2 3">
    <name type="scientific">Dactylosporangium siamense</name>
    <dbReference type="NCBI Taxonomy" id="685454"/>
    <lineage>
        <taxon>Bacteria</taxon>
        <taxon>Bacillati</taxon>
        <taxon>Actinomycetota</taxon>
        <taxon>Actinomycetes</taxon>
        <taxon>Micromonosporales</taxon>
        <taxon>Micromonosporaceae</taxon>
        <taxon>Dactylosporangium</taxon>
    </lineage>
</organism>
<feature type="compositionally biased region" description="Basic residues" evidence="1">
    <location>
        <begin position="98"/>
        <end position="108"/>
    </location>
</feature>
<protein>
    <recommendedName>
        <fullName evidence="4">Helix-turn-helix domain-containing protein</fullName>
    </recommendedName>
</protein>
<dbReference type="EMBL" id="BONQ01000179">
    <property type="protein sequence ID" value="GIG52454.1"/>
    <property type="molecule type" value="Genomic_DNA"/>
</dbReference>
<keyword evidence="3" id="KW-1185">Reference proteome</keyword>
<evidence type="ECO:0000256" key="1">
    <source>
        <dbReference type="SAM" id="MobiDB-lite"/>
    </source>
</evidence>
<evidence type="ECO:0008006" key="4">
    <source>
        <dbReference type="Google" id="ProtNLM"/>
    </source>
</evidence>
<accession>A0A919PYJ8</accession>
<comment type="caution">
    <text evidence="2">The sequence shown here is derived from an EMBL/GenBank/DDBJ whole genome shotgun (WGS) entry which is preliminary data.</text>
</comment>
<gene>
    <name evidence="2" type="ORF">Dsi01nite_104950</name>
</gene>
<feature type="compositionally biased region" description="Low complexity" evidence="1">
    <location>
        <begin position="68"/>
        <end position="97"/>
    </location>
</feature>
<dbReference type="RefSeq" id="WP_203854042.1">
    <property type="nucleotide sequence ID" value="NZ_BONQ01000179.1"/>
</dbReference>
<proteinExistence type="predicted"/>
<evidence type="ECO:0000313" key="3">
    <source>
        <dbReference type="Proteomes" id="UP000660611"/>
    </source>
</evidence>
<dbReference type="AlphaFoldDB" id="A0A919PYJ8"/>
<evidence type="ECO:0000313" key="2">
    <source>
        <dbReference type="EMBL" id="GIG52454.1"/>
    </source>
</evidence>